<dbReference type="InterPro" id="IPR020449">
    <property type="entry name" value="Tscrpt_reg_AraC-type_HTH"/>
</dbReference>
<dbReference type="PROSITE" id="PS01124">
    <property type="entry name" value="HTH_ARAC_FAMILY_2"/>
    <property type="match status" value="1"/>
</dbReference>
<evidence type="ECO:0000259" key="4">
    <source>
        <dbReference type="PROSITE" id="PS01124"/>
    </source>
</evidence>
<dbReference type="EMBL" id="AP014809">
    <property type="protein sequence ID" value="BAU88768.1"/>
    <property type="molecule type" value="Genomic_DNA"/>
</dbReference>
<dbReference type="AlphaFoldDB" id="A0A169QEB9"/>
<keyword evidence="1" id="KW-0805">Transcription regulation</keyword>
<dbReference type="InterPro" id="IPR018062">
    <property type="entry name" value="HTH_AraC-typ_CS"/>
</dbReference>
<evidence type="ECO:0000313" key="5">
    <source>
        <dbReference type="EMBL" id="BAU88768.1"/>
    </source>
</evidence>
<dbReference type="InterPro" id="IPR050204">
    <property type="entry name" value="AraC_XylS_family_regulators"/>
</dbReference>
<dbReference type="RefSeq" id="WP_096482992.1">
    <property type="nucleotide sequence ID" value="NZ_AP014809.1"/>
</dbReference>
<sequence length="306" mass="33309">MTDPLADVVTLLRPSAAFSKSVSGSGPWRVRRAEHGRPFYCAVLEGSCGLAVRGRDRMILEPGDFVLIPAADTFEMSSLTPPTEGFETLPVEVGPGEFRIGHEVRPADIRMLVGYCTFGSPDAGLLVSLLPSLVHVRGETRLASLMQLIGDEARQRRPARDLILERLLEVMLIEALRSMDGPATTPGLVRGLSDDRLAAALRRMHERPTEAWTVARMAHEAGLSRSVFFERFGRAVGVAPMEYLLAWRMALAKDLLRREGGGIAEVAERVGYGSASTFSVAFSRHVGLPPAVYAQEQRQSSGARSA</sequence>
<organism evidence="5 6">
    <name type="scientific">Methylorubrum populi</name>
    <dbReference type="NCBI Taxonomy" id="223967"/>
    <lineage>
        <taxon>Bacteria</taxon>
        <taxon>Pseudomonadati</taxon>
        <taxon>Pseudomonadota</taxon>
        <taxon>Alphaproteobacteria</taxon>
        <taxon>Hyphomicrobiales</taxon>
        <taxon>Methylobacteriaceae</taxon>
        <taxon>Methylorubrum</taxon>
    </lineage>
</organism>
<dbReference type="SUPFAM" id="SSF46689">
    <property type="entry name" value="Homeodomain-like"/>
    <property type="match status" value="2"/>
</dbReference>
<dbReference type="OrthoDB" id="9802263at2"/>
<evidence type="ECO:0000256" key="1">
    <source>
        <dbReference type="ARBA" id="ARBA00023015"/>
    </source>
</evidence>
<dbReference type="PROSITE" id="PS00041">
    <property type="entry name" value="HTH_ARAC_FAMILY_1"/>
    <property type="match status" value="2"/>
</dbReference>
<dbReference type="InterPro" id="IPR032783">
    <property type="entry name" value="AraC_lig"/>
</dbReference>
<dbReference type="InterPro" id="IPR018060">
    <property type="entry name" value="HTH_AraC"/>
</dbReference>
<dbReference type="GO" id="GO:0043565">
    <property type="term" value="F:sequence-specific DNA binding"/>
    <property type="evidence" value="ECO:0007669"/>
    <property type="project" value="InterPro"/>
</dbReference>
<reference evidence="5 6" key="1">
    <citation type="journal article" date="2016" name="Genome Announc.">
        <title>Complete Genome Sequence of Methylobacterium populi P-1M, Isolated from Pink-Pigmented Household Biofilm.</title>
        <authorList>
            <person name="Morohoshi T."/>
            <person name="Ikeda T."/>
        </authorList>
    </citation>
    <scope>NUCLEOTIDE SEQUENCE [LARGE SCALE GENOMIC DNA]</scope>
    <source>
        <strain evidence="5 6">P-1M</strain>
    </source>
</reference>
<evidence type="ECO:0000313" key="6">
    <source>
        <dbReference type="Proteomes" id="UP000218288"/>
    </source>
</evidence>
<evidence type="ECO:0000256" key="2">
    <source>
        <dbReference type="ARBA" id="ARBA00023125"/>
    </source>
</evidence>
<name>A0A169QEB9_9HYPH</name>
<evidence type="ECO:0000256" key="3">
    <source>
        <dbReference type="ARBA" id="ARBA00023163"/>
    </source>
</evidence>
<accession>A0A169QEB9</accession>
<dbReference type="Gene3D" id="1.10.10.60">
    <property type="entry name" value="Homeodomain-like"/>
    <property type="match status" value="2"/>
</dbReference>
<dbReference type="Pfam" id="PF12852">
    <property type="entry name" value="Cupin_6"/>
    <property type="match status" value="1"/>
</dbReference>
<protein>
    <submittedName>
        <fullName evidence="5">AraC family transcriptional regulator</fullName>
    </submittedName>
</protein>
<gene>
    <name evidence="5" type="ORF">MPPM_0163</name>
</gene>
<dbReference type="InterPro" id="IPR009057">
    <property type="entry name" value="Homeodomain-like_sf"/>
</dbReference>
<dbReference type="GO" id="GO:0003700">
    <property type="term" value="F:DNA-binding transcription factor activity"/>
    <property type="evidence" value="ECO:0007669"/>
    <property type="project" value="InterPro"/>
</dbReference>
<keyword evidence="2" id="KW-0238">DNA-binding</keyword>
<dbReference type="PRINTS" id="PR00032">
    <property type="entry name" value="HTHARAC"/>
</dbReference>
<dbReference type="PANTHER" id="PTHR46796:SF7">
    <property type="entry name" value="ARAC FAMILY TRANSCRIPTIONAL REGULATOR"/>
    <property type="match status" value="1"/>
</dbReference>
<dbReference type="Pfam" id="PF12833">
    <property type="entry name" value="HTH_18"/>
    <property type="match status" value="1"/>
</dbReference>
<proteinExistence type="predicted"/>
<dbReference type="SMART" id="SM00342">
    <property type="entry name" value="HTH_ARAC"/>
    <property type="match status" value="1"/>
</dbReference>
<dbReference type="Proteomes" id="UP000218288">
    <property type="component" value="Chromosome"/>
</dbReference>
<keyword evidence="3" id="KW-0804">Transcription</keyword>
<feature type="domain" description="HTH araC/xylS-type" evidence="4">
    <location>
        <begin position="195"/>
        <end position="296"/>
    </location>
</feature>
<dbReference type="PANTHER" id="PTHR46796">
    <property type="entry name" value="HTH-TYPE TRANSCRIPTIONAL ACTIVATOR RHAS-RELATED"/>
    <property type="match status" value="1"/>
</dbReference>